<proteinExistence type="predicted"/>
<name>A0A5E4M2G7_9HEMI</name>
<organism evidence="2 3">
    <name type="scientific">Cinara cedri</name>
    <dbReference type="NCBI Taxonomy" id="506608"/>
    <lineage>
        <taxon>Eukaryota</taxon>
        <taxon>Metazoa</taxon>
        <taxon>Ecdysozoa</taxon>
        <taxon>Arthropoda</taxon>
        <taxon>Hexapoda</taxon>
        <taxon>Insecta</taxon>
        <taxon>Pterygota</taxon>
        <taxon>Neoptera</taxon>
        <taxon>Paraneoptera</taxon>
        <taxon>Hemiptera</taxon>
        <taxon>Sternorrhyncha</taxon>
        <taxon>Aphidomorpha</taxon>
        <taxon>Aphidoidea</taxon>
        <taxon>Aphididae</taxon>
        <taxon>Lachninae</taxon>
        <taxon>Cinara</taxon>
    </lineage>
</organism>
<sequence length="408" mass="46187">MIVTSLPGVTWITCTYCLCFVIINNYHQIQSHAVEIKTDIKKENSEKEPNFWKEWNVYIEKVQKNKGAVTNEQSSKPVSLLTGNPPVNNNTNGDNGKDRFNCKTVTLLCLNPSQCYEQYGNPVSLLTGSPPVNNNTNADDDDVESQWSSYHKKIENNNGTATIEESTAVLPAKVIISPASPVILTNNNNVDKGKMEVANITSINDNTITDKIEISVLLPLIKNQGNDDENHYTIQIEVHSSKSAKKDIVQVSTNTFITQNDPKENQTTESTASSIINNFRIKDNTIVSTASPIVNNYRKKDETSVTTTSRTTNYSKAKECYCYNQYGQLCHCNHILQPVPIERWPGHGWPHVQPCVMENQHSAERRHIAKQQLVTERLVKAKETWHTTQRSTAMSYQQFHWMYPLKQK</sequence>
<accession>A0A5E4M2G7</accession>
<feature type="region of interest" description="Disordered" evidence="1">
    <location>
        <begin position="68"/>
        <end position="95"/>
    </location>
</feature>
<evidence type="ECO:0000256" key="1">
    <source>
        <dbReference type="SAM" id="MobiDB-lite"/>
    </source>
</evidence>
<evidence type="ECO:0000313" key="2">
    <source>
        <dbReference type="EMBL" id="VVC24926.1"/>
    </source>
</evidence>
<keyword evidence="3" id="KW-1185">Reference proteome</keyword>
<dbReference type="EMBL" id="CABPRJ010000007">
    <property type="protein sequence ID" value="VVC24926.1"/>
    <property type="molecule type" value="Genomic_DNA"/>
</dbReference>
<dbReference type="AlphaFoldDB" id="A0A5E4M2G7"/>
<feature type="compositionally biased region" description="Low complexity" evidence="1">
    <location>
        <begin position="82"/>
        <end position="94"/>
    </location>
</feature>
<protein>
    <submittedName>
        <fullName evidence="2">Uncharacterized protein</fullName>
    </submittedName>
</protein>
<reference evidence="2 3" key="1">
    <citation type="submission" date="2019-08" db="EMBL/GenBank/DDBJ databases">
        <authorList>
            <person name="Alioto T."/>
            <person name="Alioto T."/>
            <person name="Gomez Garrido J."/>
        </authorList>
    </citation>
    <scope>NUCLEOTIDE SEQUENCE [LARGE SCALE GENOMIC DNA]</scope>
</reference>
<gene>
    <name evidence="2" type="ORF">CINCED_3A025232</name>
</gene>
<feature type="compositionally biased region" description="Polar residues" evidence="1">
    <location>
        <begin position="68"/>
        <end position="77"/>
    </location>
</feature>
<evidence type="ECO:0000313" key="3">
    <source>
        <dbReference type="Proteomes" id="UP000325440"/>
    </source>
</evidence>
<dbReference type="Proteomes" id="UP000325440">
    <property type="component" value="Unassembled WGS sequence"/>
</dbReference>